<evidence type="ECO:0000313" key="4">
    <source>
        <dbReference type="Proteomes" id="UP000284267"/>
    </source>
</evidence>
<proteinExistence type="predicted"/>
<accession>A0A454HIT9</accession>
<evidence type="ECO:0000313" key="1">
    <source>
        <dbReference type="EMBL" id="RHC08476.1"/>
    </source>
</evidence>
<comment type="caution">
    <text evidence="1">The sequence shown here is derived from an EMBL/GenBank/DDBJ whole genome shotgun (WGS) entry which is preliminary data.</text>
</comment>
<name>A0A454HIT9_9FIRM</name>
<evidence type="ECO:0000313" key="2">
    <source>
        <dbReference type="EMBL" id="RHK95760.1"/>
    </source>
</evidence>
<gene>
    <name evidence="2" type="ORF">DW040_08005</name>
    <name evidence="1" type="ORF">DW859_06240</name>
</gene>
<dbReference type="Proteomes" id="UP000284267">
    <property type="component" value="Unassembled WGS sequence"/>
</dbReference>
<dbReference type="AlphaFoldDB" id="A0A454HIT9"/>
<sequence length="238" mass="27837">MNKEDHFIDTDKLGDVLLEFSKKISRFSQNIPDTLFGSLTEFLKNIPDDVKNTQLFANVQKLSNYDLNYEDVWWLVDSYGLIDKEDAEEELMEYYEQENKLHCYIKSIISNPSISEREKLVILLSHIEPLIYNTLNYTKQPYSKVKQIVKRMSIDENEGMSSESVGKLYVMGITYVVFANTDAYTKEIDKRIPFRNNILHNGIVEYGTDDIHSAYELLVEFISMLVFIKKQLINEKTK</sequence>
<dbReference type="EMBL" id="QROE01000003">
    <property type="protein sequence ID" value="RHK95760.1"/>
    <property type="molecule type" value="Genomic_DNA"/>
</dbReference>
<organism evidence="1 3">
    <name type="scientific">Blautia obeum</name>
    <dbReference type="NCBI Taxonomy" id="40520"/>
    <lineage>
        <taxon>Bacteria</taxon>
        <taxon>Bacillati</taxon>
        <taxon>Bacillota</taxon>
        <taxon>Clostridia</taxon>
        <taxon>Lachnospirales</taxon>
        <taxon>Lachnospiraceae</taxon>
        <taxon>Blautia</taxon>
    </lineage>
</organism>
<protein>
    <submittedName>
        <fullName evidence="1">Uncharacterized protein</fullName>
    </submittedName>
</protein>
<evidence type="ECO:0000313" key="3">
    <source>
        <dbReference type="Proteomes" id="UP000265808"/>
    </source>
</evidence>
<dbReference type="RefSeq" id="WP_015541258.1">
    <property type="nucleotide sequence ID" value="NZ_CABJDZ010000003.1"/>
</dbReference>
<dbReference type="Proteomes" id="UP000265808">
    <property type="component" value="Unassembled WGS sequence"/>
</dbReference>
<reference evidence="3 4" key="1">
    <citation type="submission" date="2018-08" db="EMBL/GenBank/DDBJ databases">
        <title>A genome reference for cultivated species of the human gut microbiota.</title>
        <authorList>
            <person name="Zou Y."/>
            <person name="Xue W."/>
            <person name="Luo G."/>
        </authorList>
    </citation>
    <scope>NUCLEOTIDE SEQUENCE [LARGE SCALE GENOMIC DNA]</scope>
    <source>
        <strain evidence="2 4">AF39-4</strain>
        <strain evidence="1 3">AM37-4AC</strain>
    </source>
</reference>
<dbReference type="EMBL" id="QSHL01000003">
    <property type="protein sequence ID" value="RHC08476.1"/>
    <property type="molecule type" value="Genomic_DNA"/>
</dbReference>